<keyword evidence="1" id="KW-1133">Transmembrane helix</keyword>
<dbReference type="InterPro" id="IPR007165">
    <property type="entry name" value="Phage_holin_4_2"/>
</dbReference>
<name>W4V8E8_9FIRM</name>
<dbReference type="EMBL" id="BAVR01000037">
    <property type="protein sequence ID" value="GAE89426.1"/>
    <property type="molecule type" value="Genomic_DNA"/>
</dbReference>
<proteinExistence type="predicted"/>
<dbReference type="Proteomes" id="UP000019109">
    <property type="component" value="Unassembled WGS sequence"/>
</dbReference>
<evidence type="ECO:0000313" key="3">
    <source>
        <dbReference type="Proteomes" id="UP000019109"/>
    </source>
</evidence>
<evidence type="ECO:0008006" key="4">
    <source>
        <dbReference type="Google" id="ProtNLM"/>
    </source>
</evidence>
<evidence type="ECO:0000313" key="2">
    <source>
        <dbReference type="EMBL" id="GAE89426.1"/>
    </source>
</evidence>
<dbReference type="PANTHER" id="PTHR37309">
    <property type="entry name" value="SLR0284 PROTEIN"/>
    <property type="match status" value="1"/>
</dbReference>
<keyword evidence="1" id="KW-0472">Membrane</keyword>
<dbReference type="RefSeq" id="WP_038289687.1">
    <property type="nucleotide sequence ID" value="NZ_BAVR01000037.1"/>
</dbReference>
<gene>
    <name evidence="2" type="ORF">JCM21531_2951</name>
</gene>
<accession>W4V8E8</accession>
<keyword evidence="3" id="KW-1185">Reference proteome</keyword>
<dbReference type="STRING" id="1294263.JCM21531_2951"/>
<keyword evidence="1" id="KW-0812">Transmembrane</keyword>
<comment type="caution">
    <text evidence="2">The sequence shown here is derived from an EMBL/GenBank/DDBJ whole genome shotgun (WGS) entry which is preliminary data.</text>
</comment>
<feature type="transmembrane region" description="Helical" evidence="1">
    <location>
        <begin position="71"/>
        <end position="91"/>
    </location>
</feature>
<dbReference type="AlphaFoldDB" id="W4V8E8"/>
<organism evidence="2 3">
    <name type="scientific">Acetivibrio straminisolvens JCM 21531</name>
    <dbReference type="NCBI Taxonomy" id="1294263"/>
    <lineage>
        <taxon>Bacteria</taxon>
        <taxon>Bacillati</taxon>
        <taxon>Bacillota</taxon>
        <taxon>Clostridia</taxon>
        <taxon>Eubacteriales</taxon>
        <taxon>Oscillospiraceae</taxon>
        <taxon>Acetivibrio</taxon>
    </lineage>
</organism>
<dbReference type="OrthoDB" id="1701386at2"/>
<feature type="transmembrane region" description="Helical" evidence="1">
    <location>
        <begin position="12"/>
        <end position="34"/>
    </location>
</feature>
<evidence type="ECO:0000256" key="1">
    <source>
        <dbReference type="SAM" id="Phobius"/>
    </source>
</evidence>
<dbReference type="PANTHER" id="PTHR37309:SF1">
    <property type="entry name" value="SLR0284 PROTEIN"/>
    <property type="match status" value="1"/>
</dbReference>
<feature type="transmembrane region" description="Helical" evidence="1">
    <location>
        <begin position="97"/>
        <end position="116"/>
    </location>
</feature>
<dbReference type="Pfam" id="PF04020">
    <property type="entry name" value="Phage_holin_4_2"/>
    <property type="match status" value="1"/>
</dbReference>
<protein>
    <recommendedName>
        <fullName evidence="4">Phage holin family protein</fullName>
    </recommendedName>
</protein>
<feature type="transmembrane region" description="Helical" evidence="1">
    <location>
        <begin position="40"/>
        <end position="59"/>
    </location>
</feature>
<reference evidence="2" key="1">
    <citation type="journal article" date="2014" name="Genome Announc.">
        <title>Draft Genome Sequence of Clostridium straminisolvens Strain JCM 21531T, Isolated from a Cellulose-Degrading Bacterial Community.</title>
        <authorList>
            <person name="Yuki M."/>
            <person name="Oshima K."/>
            <person name="Suda W."/>
            <person name="Sakamoto M."/>
            <person name="Kitamura K."/>
            <person name="Iida T."/>
            <person name="Hattori M."/>
            <person name="Ohkuma M."/>
        </authorList>
    </citation>
    <scope>NUCLEOTIDE SEQUENCE [LARGE SCALE GENOMIC DNA]</scope>
    <source>
        <strain evidence="2">JCM 21531</strain>
    </source>
</reference>
<sequence length="121" mass="12524">MANFNDARAEGVGIVHFLIRLVVGAVVLAVTAALTPGFSITGFWPLILGAIVLAALDYVALKFLGINATPFGRGVTGFILAAVIIYITQFFVAGYSVTILGAVIGALIYGIIDAIIPGRGM</sequence>